<keyword evidence="1" id="KW-1133">Transmembrane helix</keyword>
<keyword evidence="1" id="KW-0812">Transmembrane</keyword>
<dbReference type="AlphaFoldDB" id="A0A6C0RAQ0"/>
<evidence type="ECO:0000313" key="3">
    <source>
        <dbReference type="Proteomes" id="UP000474630"/>
    </source>
</evidence>
<evidence type="ECO:0000256" key="1">
    <source>
        <dbReference type="SAM" id="Phobius"/>
    </source>
</evidence>
<keyword evidence="1" id="KW-0472">Membrane</keyword>
<name>A0A6C0RAQ0_9BACT</name>
<dbReference type="EMBL" id="CP048409">
    <property type="protein sequence ID" value="QIA07698.1"/>
    <property type="molecule type" value="Genomic_DNA"/>
</dbReference>
<evidence type="ECO:0008006" key="4">
    <source>
        <dbReference type="Google" id="ProtNLM"/>
    </source>
</evidence>
<dbReference type="InterPro" id="IPR011256">
    <property type="entry name" value="Reg_factor_effector_dom_sf"/>
</dbReference>
<dbReference type="Gene3D" id="3.20.80.10">
    <property type="entry name" value="Regulatory factor, effector binding domain"/>
    <property type="match status" value="1"/>
</dbReference>
<dbReference type="KEGG" id="drc:G0Q07_08145"/>
<proteinExistence type="predicted"/>
<reference evidence="2 3" key="1">
    <citation type="submission" date="2020-02" db="EMBL/GenBank/DDBJ databases">
        <title>Genome sequencing for Draconibacterium sp. strain M1.</title>
        <authorList>
            <person name="Park S.-J."/>
        </authorList>
    </citation>
    <scope>NUCLEOTIDE SEQUENCE [LARGE SCALE GENOMIC DNA]</scope>
    <source>
        <strain evidence="2 3">M1</strain>
    </source>
</reference>
<organism evidence="2 3">
    <name type="scientific">Draconibacterium halophilum</name>
    <dbReference type="NCBI Taxonomy" id="2706887"/>
    <lineage>
        <taxon>Bacteria</taxon>
        <taxon>Pseudomonadati</taxon>
        <taxon>Bacteroidota</taxon>
        <taxon>Bacteroidia</taxon>
        <taxon>Marinilabiliales</taxon>
        <taxon>Prolixibacteraceae</taxon>
        <taxon>Draconibacterium</taxon>
    </lineage>
</organism>
<dbReference type="Proteomes" id="UP000474630">
    <property type="component" value="Chromosome"/>
</dbReference>
<dbReference type="RefSeq" id="WP_163345619.1">
    <property type="nucleotide sequence ID" value="NZ_CP048409.1"/>
</dbReference>
<feature type="transmembrane region" description="Helical" evidence="1">
    <location>
        <begin position="6"/>
        <end position="26"/>
    </location>
</feature>
<gene>
    <name evidence="2" type="ORF">G0Q07_08145</name>
</gene>
<sequence length="307" mass="36208">MKRRKLYISIPILFLIFTAALWYFFLKKWDYKVMFTAPVNSSVAYSFIQNHNEWDGKTLKAGQLIIKDEEPWKQLASELQLNDEKWDFNWFLKQKNDSVTKVVVQCSQPNRKMKNRFDILLQRSIFSKSVKKNIKIIRDKMIERSNEFSYTFKDYNSINEIACIAISTQSTIRGKADEMIRNVLDLNMFVKDNELGLNGDPMLVIHHWDPSTNVINFEFCFPVMHPERIPDHPNIKLKKVVVSKAIYAEYFGNYCYSDYSWGALYKKLKKEEGDEPTGRIIEVFYNDPHSGGDDKTWKAGIYMELRK</sequence>
<keyword evidence="3" id="KW-1185">Reference proteome</keyword>
<accession>A0A6C0RAQ0</accession>
<protein>
    <recommendedName>
        <fullName evidence="4">Effector-binding domain-containing protein</fullName>
    </recommendedName>
</protein>
<evidence type="ECO:0000313" key="2">
    <source>
        <dbReference type="EMBL" id="QIA07698.1"/>
    </source>
</evidence>